<organism evidence="2 3">
    <name type="scientific">Thioalkalicoccus limnaeus</name>
    <dbReference type="NCBI Taxonomy" id="120681"/>
    <lineage>
        <taxon>Bacteria</taxon>
        <taxon>Pseudomonadati</taxon>
        <taxon>Pseudomonadota</taxon>
        <taxon>Gammaproteobacteria</taxon>
        <taxon>Chromatiales</taxon>
        <taxon>Chromatiaceae</taxon>
        <taxon>Thioalkalicoccus</taxon>
    </lineage>
</organism>
<accession>A0ABV4BD45</accession>
<dbReference type="PANTHER" id="PTHR13939">
    <property type="entry name" value="NICOTINAMIDE-NUCLEOTIDE AMIDOHYDROLASE PNCC"/>
    <property type="match status" value="1"/>
</dbReference>
<dbReference type="RefSeq" id="WP_369666582.1">
    <property type="nucleotide sequence ID" value="NZ_JBDKXB010000006.1"/>
</dbReference>
<evidence type="ECO:0000313" key="2">
    <source>
        <dbReference type="EMBL" id="MEY6432202.1"/>
    </source>
</evidence>
<dbReference type="CDD" id="cd00885">
    <property type="entry name" value="cinA"/>
    <property type="match status" value="1"/>
</dbReference>
<dbReference type="SUPFAM" id="SSF53218">
    <property type="entry name" value="Molybdenum cofactor biosynthesis proteins"/>
    <property type="match status" value="1"/>
</dbReference>
<keyword evidence="3" id="KW-1185">Reference proteome</keyword>
<proteinExistence type="predicted"/>
<protein>
    <submittedName>
        <fullName evidence="2">Molybdopterin-binding protein</fullName>
    </submittedName>
</protein>
<dbReference type="Proteomes" id="UP001564408">
    <property type="component" value="Unassembled WGS sequence"/>
</dbReference>
<dbReference type="SMART" id="SM00852">
    <property type="entry name" value="MoCF_biosynth"/>
    <property type="match status" value="1"/>
</dbReference>
<dbReference type="Pfam" id="PF00994">
    <property type="entry name" value="MoCF_biosynth"/>
    <property type="match status" value="1"/>
</dbReference>
<dbReference type="InterPro" id="IPR036425">
    <property type="entry name" value="MoaB/Mog-like_dom_sf"/>
</dbReference>
<reference evidence="2 3" key="1">
    <citation type="submission" date="2024-05" db="EMBL/GenBank/DDBJ databases">
        <title>Genome Sequence and Characterization of the New Strain Purple Sulfur Bacterium of Genus Thioalkalicoccus.</title>
        <authorList>
            <person name="Bryantseva I.A."/>
            <person name="Kyndt J.A."/>
            <person name="Imhoff J.F."/>
        </authorList>
    </citation>
    <scope>NUCLEOTIDE SEQUENCE [LARGE SCALE GENOMIC DNA]</scope>
    <source>
        <strain evidence="2 3">Um2</strain>
    </source>
</reference>
<sequence>MTLDRDAGGVASSVAFGLILIGDELLVGTREDRHFRHFRECLSERGHALRWCWILPDEPDLLSEQLAHSMAGADPVFVCGGIGATPDDHTRCAAATAAGVPLTRHEGAAALIEGRFGAQAYPHRIRMADLPVGSDLIANPYNQIPGFVLRRHYFLPGFPEMAWPMAEAVLERDYPGRSPPLRERSVLVRGVTESRLIPMMEQLAAESPQLKLFSLPRLGPEPSVQIGFRGHDGIDLAFAALCELLTREGLPFDPGLD</sequence>
<dbReference type="InterPro" id="IPR050101">
    <property type="entry name" value="CinA"/>
</dbReference>
<comment type="caution">
    <text evidence="2">The sequence shown here is derived from an EMBL/GenBank/DDBJ whole genome shotgun (WGS) entry which is preliminary data.</text>
</comment>
<name>A0ABV4BD45_9GAMM</name>
<feature type="domain" description="MoaB/Mog" evidence="1">
    <location>
        <begin position="17"/>
        <end position="177"/>
    </location>
</feature>
<dbReference type="PANTHER" id="PTHR13939:SF0">
    <property type="entry name" value="NMN AMIDOHYDROLASE-LIKE PROTEIN YFAY"/>
    <property type="match status" value="1"/>
</dbReference>
<evidence type="ECO:0000313" key="3">
    <source>
        <dbReference type="Proteomes" id="UP001564408"/>
    </source>
</evidence>
<evidence type="ECO:0000259" key="1">
    <source>
        <dbReference type="SMART" id="SM00852"/>
    </source>
</evidence>
<dbReference type="Gene3D" id="3.40.980.10">
    <property type="entry name" value="MoaB/Mog-like domain"/>
    <property type="match status" value="1"/>
</dbReference>
<dbReference type="InterPro" id="IPR001453">
    <property type="entry name" value="MoaB/Mog_dom"/>
</dbReference>
<gene>
    <name evidence="2" type="ORF">ABC977_07230</name>
</gene>
<dbReference type="EMBL" id="JBDKXB010000006">
    <property type="protein sequence ID" value="MEY6432202.1"/>
    <property type="molecule type" value="Genomic_DNA"/>
</dbReference>